<dbReference type="Proteomes" id="UP001303386">
    <property type="component" value="Unassembled WGS sequence"/>
</dbReference>
<accession>A0AAW9LSJ3</accession>
<feature type="domain" description="DUF3279" evidence="1">
    <location>
        <begin position="65"/>
        <end position="95"/>
    </location>
</feature>
<dbReference type="Pfam" id="PF11682">
    <property type="entry name" value="Zn_ribbon_11"/>
    <property type="match status" value="1"/>
</dbReference>
<name>A0AAW9LSJ3_KLEAE</name>
<dbReference type="InterPro" id="IPR021696">
    <property type="entry name" value="DUF3279"/>
</dbReference>
<dbReference type="CDD" id="cd00350">
    <property type="entry name" value="rubredoxin_like"/>
    <property type="match status" value="1"/>
</dbReference>
<sequence length="95" mass="10580">MPPLPVPVDFPSPHQNITALVRTRHTSGKTEALLQYPYLALVNGKTSAVAKLQRLLAQLPPVNTTTRWQCNMCGLTYRGRKKCPQCGTGIYSREE</sequence>
<reference evidence="2" key="1">
    <citation type="journal article" date="2023" name="J. Hosp. Infect.">
        <title>Cross-contamination of carbapenem-resistant Gram-negative bacteria between patients and hospital environment in the first year of a newly built surgical ward.</title>
        <authorList>
            <person name="Boutin S."/>
            <person name="Scherrer M."/>
            <person name="Spath I."/>
            <person name="Kocer K."/>
            <person name="Heeg K."/>
            <person name="Nurjadi D."/>
        </authorList>
    </citation>
    <scope>NUCLEOTIDE SEQUENCE</scope>
    <source>
        <strain evidence="2">KE10384</strain>
    </source>
</reference>
<evidence type="ECO:0000313" key="2">
    <source>
        <dbReference type="EMBL" id="MEA8801245.1"/>
    </source>
</evidence>
<dbReference type="SUPFAM" id="SSF57802">
    <property type="entry name" value="Rubredoxin-like"/>
    <property type="match status" value="1"/>
</dbReference>
<evidence type="ECO:0000313" key="3">
    <source>
        <dbReference type="Proteomes" id="UP001303386"/>
    </source>
</evidence>
<dbReference type="EMBL" id="JARELW010000007">
    <property type="protein sequence ID" value="MEA8801245.1"/>
    <property type="molecule type" value="Genomic_DNA"/>
</dbReference>
<protein>
    <submittedName>
        <fullName evidence="2">Zinc ribbon protein</fullName>
    </submittedName>
</protein>
<gene>
    <name evidence="2" type="ORF">PZT46_18530</name>
</gene>
<dbReference type="AlphaFoldDB" id="A0AAW9LSJ3"/>
<proteinExistence type="predicted"/>
<organism evidence="2 3">
    <name type="scientific">Klebsiella aerogenes</name>
    <name type="common">Enterobacter aerogenes</name>
    <dbReference type="NCBI Taxonomy" id="548"/>
    <lineage>
        <taxon>Bacteria</taxon>
        <taxon>Pseudomonadati</taxon>
        <taxon>Pseudomonadota</taxon>
        <taxon>Gammaproteobacteria</taxon>
        <taxon>Enterobacterales</taxon>
        <taxon>Enterobacteriaceae</taxon>
        <taxon>Klebsiella/Raoultella group</taxon>
        <taxon>Klebsiella</taxon>
    </lineage>
</organism>
<evidence type="ECO:0000259" key="1">
    <source>
        <dbReference type="Pfam" id="PF11682"/>
    </source>
</evidence>
<comment type="caution">
    <text evidence="2">The sequence shown here is derived from an EMBL/GenBank/DDBJ whole genome shotgun (WGS) entry which is preliminary data.</text>
</comment>